<dbReference type="SUPFAM" id="SSF52402">
    <property type="entry name" value="Adenine nucleotide alpha hydrolases-like"/>
    <property type="match status" value="1"/>
</dbReference>
<reference evidence="15 16" key="1">
    <citation type="submission" date="2016-10" db="EMBL/GenBank/DDBJ databases">
        <authorList>
            <person name="de Groot N.N."/>
        </authorList>
    </citation>
    <scope>NUCLEOTIDE SEQUENCE [LARGE SCALE GENOMIC DNA]</scope>
    <source>
        <strain evidence="15 16">CPCC 202808</strain>
    </source>
</reference>
<evidence type="ECO:0000256" key="6">
    <source>
        <dbReference type="ARBA" id="ARBA00022888"/>
    </source>
</evidence>
<name>A0A1I2XEU9_9ACTN</name>
<feature type="binding site" evidence="10">
    <location>
        <position position="281"/>
    </location>
    <ligand>
        <name>ATP</name>
        <dbReference type="ChEBI" id="CHEBI:30616"/>
    </ligand>
</feature>
<organism evidence="15 16">
    <name type="scientific">Actinopolymorpha cephalotaxi</name>
    <dbReference type="NCBI Taxonomy" id="504797"/>
    <lineage>
        <taxon>Bacteria</taxon>
        <taxon>Bacillati</taxon>
        <taxon>Actinomycetota</taxon>
        <taxon>Actinomycetes</taxon>
        <taxon>Propionibacteriales</taxon>
        <taxon>Actinopolymorphaceae</taxon>
        <taxon>Actinopolymorpha</taxon>
    </lineage>
</organism>
<evidence type="ECO:0000256" key="9">
    <source>
        <dbReference type="PIRSR" id="PIRSR001589-1"/>
    </source>
</evidence>
<feature type="domain" description="Glutamine amidotransferase type-2" evidence="13">
    <location>
        <begin position="6"/>
        <end position="234"/>
    </location>
</feature>
<dbReference type="GO" id="GO:0005829">
    <property type="term" value="C:cytosol"/>
    <property type="evidence" value="ECO:0007669"/>
    <property type="project" value="TreeGrafter"/>
</dbReference>
<feature type="binding site" evidence="10">
    <location>
        <position position="312"/>
    </location>
    <ligand>
        <name>ATP</name>
        <dbReference type="ChEBI" id="CHEBI:30616"/>
    </ligand>
</feature>
<evidence type="ECO:0000256" key="4">
    <source>
        <dbReference type="ARBA" id="ARBA00022741"/>
    </source>
</evidence>
<keyword evidence="4 10" id="KW-0547">Nucleotide-binding</keyword>
<accession>A0A1I2XEU9</accession>
<dbReference type="Proteomes" id="UP000533017">
    <property type="component" value="Unassembled WGS sequence"/>
</dbReference>
<dbReference type="Gene3D" id="3.40.50.620">
    <property type="entry name" value="HUPs"/>
    <property type="match status" value="1"/>
</dbReference>
<dbReference type="PANTHER" id="PTHR43284:SF1">
    <property type="entry name" value="ASPARAGINE SYNTHETASE"/>
    <property type="match status" value="1"/>
</dbReference>
<dbReference type="InterPro" id="IPR006426">
    <property type="entry name" value="Asn_synth_AEB"/>
</dbReference>
<dbReference type="EC" id="6.3.5.4" evidence="3"/>
<dbReference type="PROSITE" id="PS51278">
    <property type="entry name" value="GATASE_TYPE_2"/>
    <property type="match status" value="1"/>
</dbReference>
<reference evidence="14 17" key="2">
    <citation type="submission" date="2020-07" db="EMBL/GenBank/DDBJ databases">
        <title>Sequencing the genomes of 1000 actinobacteria strains.</title>
        <authorList>
            <person name="Klenk H.-P."/>
        </authorList>
    </citation>
    <scope>NUCLEOTIDE SEQUENCE [LARGE SCALE GENOMIC DNA]</scope>
    <source>
        <strain evidence="14 17">DSM 45117</strain>
    </source>
</reference>
<feature type="site" description="Important for beta-aspartyl-AMP intermediate formation" evidence="11">
    <location>
        <position position="400"/>
    </location>
</feature>
<evidence type="ECO:0000256" key="2">
    <source>
        <dbReference type="ARBA" id="ARBA00005752"/>
    </source>
</evidence>
<dbReference type="PANTHER" id="PTHR43284">
    <property type="entry name" value="ASPARAGINE SYNTHETASE (GLUTAMINE-HYDROLYZING)"/>
    <property type="match status" value="1"/>
</dbReference>
<evidence type="ECO:0000256" key="3">
    <source>
        <dbReference type="ARBA" id="ARBA00012737"/>
    </source>
</evidence>
<dbReference type="GO" id="GO:0005524">
    <property type="term" value="F:ATP binding"/>
    <property type="evidence" value="ECO:0007669"/>
    <property type="project" value="UniProtKB-KW"/>
</dbReference>
<evidence type="ECO:0000259" key="13">
    <source>
        <dbReference type="PROSITE" id="PS51278"/>
    </source>
</evidence>
<dbReference type="Pfam" id="PF00733">
    <property type="entry name" value="Asn_synthase"/>
    <property type="match status" value="1"/>
</dbReference>
<dbReference type="CDD" id="cd01991">
    <property type="entry name" value="Asn_synthase_B_C"/>
    <property type="match status" value="1"/>
</dbReference>
<keyword evidence="14" id="KW-0436">Ligase</keyword>
<evidence type="ECO:0000256" key="11">
    <source>
        <dbReference type="PIRSR" id="PIRSR001589-3"/>
    </source>
</evidence>
<evidence type="ECO:0000256" key="10">
    <source>
        <dbReference type="PIRSR" id="PIRSR001589-2"/>
    </source>
</evidence>
<gene>
    <name evidence="14" type="ORF">FHR37_005074</name>
    <name evidence="15" type="ORF">SAMN05421678_112158</name>
</gene>
<evidence type="ECO:0000313" key="15">
    <source>
        <dbReference type="EMBL" id="SFH12020.1"/>
    </source>
</evidence>
<evidence type="ECO:0000256" key="5">
    <source>
        <dbReference type="ARBA" id="ARBA00022840"/>
    </source>
</evidence>
<dbReference type="CDD" id="cd00712">
    <property type="entry name" value="AsnB"/>
    <property type="match status" value="1"/>
</dbReference>
<comment type="similarity">
    <text evidence="2">Belongs to the asparagine synthetase family.</text>
</comment>
<evidence type="ECO:0000256" key="1">
    <source>
        <dbReference type="ARBA" id="ARBA00005187"/>
    </source>
</evidence>
<dbReference type="InterPro" id="IPR001962">
    <property type="entry name" value="Asn_synthase"/>
</dbReference>
<dbReference type="Proteomes" id="UP000199052">
    <property type="component" value="Unassembled WGS sequence"/>
</dbReference>
<evidence type="ECO:0000256" key="8">
    <source>
        <dbReference type="ARBA" id="ARBA00048741"/>
    </source>
</evidence>
<dbReference type="EMBL" id="FOOI01000012">
    <property type="protein sequence ID" value="SFH12020.1"/>
    <property type="molecule type" value="Genomic_DNA"/>
</dbReference>
<comment type="pathway">
    <text evidence="1">Amino-acid biosynthesis; L-asparagine biosynthesis; L-asparagine from L-aspartate (L-Gln route): step 1/1.</text>
</comment>
<dbReference type="RefSeq" id="WP_237768952.1">
    <property type="nucleotide sequence ID" value="NZ_FOOI01000012.1"/>
</dbReference>
<dbReference type="GO" id="GO:0006529">
    <property type="term" value="P:asparagine biosynthetic process"/>
    <property type="evidence" value="ECO:0007669"/>
    <property type="project" value="UniProtKB-KW"/>
</dbReference>
<evidence type="ECO:0000256" key="12">
    <source>
        <dbReference type="SAM" id="MobiDB-lite"/>
    </source>
</evidence>
<feature type="binding site" evidence="10">
    <location>
        <begin position="398"/>
        <end position="399"/>
    </location>
    <ligand>
        <name>ATP</name>
        <dbReference type="ChEBI" id="CHEBI:30616"/>
    </ligand>
</feature>
<dbReference type="InterPro" id="IPR017932">
    <property type="entry name" value="GATase_2_dom"/>
</dbReference>
<keyword evidence="6 9" id="KW-0061">Asparagine biosynthesis</keyword>
<dbReference type="InterPro" id="IPR014729">
    <property type="entry name" value="Rossmann-like_a/b/a_fold"/>
</dbReference>
<dbReference type="PIRSF" id="PIRSF001589">
    <property type="entry name" value="Asn_synthetase_glu-h"/>
    <property type="match status" value="1"/>
</dbReference>
<evidence type="ECO:0000313" key="16">
    <source>
        <dbReference type="Proteomes" id="UP000199052"/>
    </source>
</evidence>
<feature type="binding site" evidence="10">
    <location>
        <position position="122"/>
    </location>
    <ligand>
        <name>L-glutamine</name>
        <dbReference type="ChEBI" id="CHEBI:58359"/>
    </ligand>
</feature>
<feature type="region of interest" description="Disordered" evidence="12">
    <location>
        <begin position="64"/>
        <end position="90"/>
    </location>
</feature>
<protein>
    <recommendedName>
        <fullName evidence="3">asparagine synthase (glutamine-hydrolyzing)</fullName>
        <ecNumber evidence="3">6.3.5.4</ecNumber>
    </recommendedName>
</protein>
<feature type="active site" description="For GATase activity" evidence="9">
    <location>
        <position position="6"/>
    </location>
</feature>
<evidence type="ECO:0000256" key="7">
    <source>
        <dbReference type="ARBA" id="ARBA00022962"/>
    </source>
</evidence>
<dbReference type="PROSITE" id="PS51257">
    <property type="entry name" value="PROKAR_LIPOPROTEIN"/>
    <property type="match status" value="1"/>
</dbReference>
<dbReference type="AlphaFoldDB" id="A0A1I2XEU9"/>
<evidence type="ECO:0000313" key="17">
    <source>
        <dbReference type="Proteomes" id="UP000533017"/>
    </source>
</evidence>
<keyword evidence="17" id="KW-1185">Reference proteome</keyword>
<keyword evidence="5 10" id="KW-0067">ATP-binding</keyword>
<comment type="catalytic activity">
    <reaction evidence="8">
        <text>L-aspartate + L-glutamine + ATP + H2O = L-asparagine + L-glutamate + AMP + diphosphate + H(+)</text>
        <dbReference type="Rhea" id="RHEA:12228"/>
        <dbReference type="ChEBI" id="CHEBI:15377"/>
        <dbReference type="ChEBI" id="CHEBI:15378"/>
        <dbReference type="ChEBI" id="CHEBI:29985"/>
        <dbReference type="ChEBI" id="CHEBI:29991"/>
        <dbReference type="ChEBI" id="CHEBI:30616"/>
        <dbReference type="ChEBI" id="CHEBI:33019"/>
        <dbReference type="ChEBI" id="CHEBI:58048"/>
        <dbReference type="ChEBI" id="CHEBI:58359"/>
        <dbReference type="ChEBI" id="CHEBI:456215"/>
        <dbReference type="EC" id="6.3.5.4"/>
    </reaction>
</comment>
<dbReference type="InterPro" id="IPR033738">
    <property type="entry name" value="AsnB_N"/>
</dbReference>
<dbReference type="NCBIfam" id="TIGR01536">
    <property type="entry name" value="asn_synth_AEB"/>
    <property type="match status" value="1"/>
</dbReference>
<dbReference type="SUPFAM" id="SSF56235">
    <property type="entry name" value="N-terminal nucleophile aminohydrolases (Ntn hydrolases)"/>
    <property type="match status" value="1"/>
</dbReference>
<dbReference type="InterPro" id="IPR051786">
    <property type="entry name" value="ASN_synthetase/amidase"/>
</dbReference>
<dbReference type="GO" id="GO:0004066">
    <property type="term" value="F:asparagine synthase (glutamine-hydrolyzing) activity"/>
    <property type="evidence" value="ECO:0007669"/>
    <property type="project" value="UniProtKB-EC"/>
</dbReference>
<proteinExistence type="inferred from homology"/>
<keyword evidence="7 9" id="KW-0315">Glutamine amidotransferase</keyword>
<evidence type="ECO:0000313" key="14">
    <source>
        <dbReference type="EMBL" id="NYH86223.1"/>
    </source>
</evidence>
<keyword evidence="9" id="KW-0028">Amino-acid biosynthesis</keyword>
<dbReference type="EMBL" id="JACBZA010000001">
    <property type="protein sequence ID" value="NYH86223.1"/>
    <property type="molecule type" value="Genomic_DNA"/>
</dbReference>
<dbReference type="Gene3D" id="3.60.20.10">
    <property type="entry name" value="Glutamine Phosphoribosylpyrophosphate, subunit 1, domain 1"/>
    <property type="match status" value="2"/>
</dbReference>
<dbReference type="InterPro" id="IPR029055">
    <property type="entry name" value="Ntn_hydrolases_N"/>
</dbReference>
<dbReference type="Pfam" id="PF13522">
    <property type="entry name" value="GATase_6"/>
    <property type="match status" value="1"/>
</dbReference>
<sequence>MNARMCGITGWVDFEHDLNHERAVLAAMTATMACRGPDDEGMWTGAHVALGHRRLSVIDLEGGRQPMAAEDPGTSGAATPERGESSPGTPAAILTYSGEVYNFRELREELAAAGHRFRTRSDTEVVLHAYLEWGEDLAAHLNGMYAFAVWDTRAECLLLVRDRMGVKPLHYYPTPHGVLFGSEPKAILANPAARRVLDADGMRELLSFVKTPERAVFAGMYEVRPGSVVRIDRAGLRTRRYWQLEAWDHPDDLDTTVATVRELLDDIVTRQLISDVPLCTLLSGGLDSSVITALAAKGLAERGAGPVRSFAVDFAGQTERFEADLMRDTPDTPYVHELAKHVAADHSDIVLDTRDLMDADVRSAVLRANDAPNGMGDMFTSLYLLFAAIREHSTVALSGESADEVFGGYLWFHEPEAVHADTFPWLAMFGRAGGERLGVLDPGLTRALDLPGYQADSYRQAVAEVPRLPGEEGLERRMREVSYFHLTRFVQYLLDRKDRMSMASGLEVRVPFCDHRLVEYVFNAPWAMKTYDGREKSLLRAATVDLLPESISARRKSPYPSTQDPAYEQALREEFGRLLARPDAPVLPLIDRKQAGDILTESVGSVSSEFTRRAVELVLGLDRWLEEYEVELDLPG</sequence>
<dbReference type="STRING" id="504797.SAMN05421678_112158"/>